<name>A0A1R2CJ25_9CILI</name>
<keyword evidence="2" id="KW-1185">Reference proteome</keyword>
<evidence type="ECO:0000313" key="2">
    <source>
        <dbReference type="Proteomes" id="UP000187209"/>
    </source>
</evidence>
<dbReference type="AlphaFoldDB" id="A0A1R2CJ25"/>
<sequence length="181" mass="20602">MPLEIQGQKCKKYEQKANVKKKAVQISVFIGEAKPSSSIEAIKLTSKEKPMPKPGVCVPTVHPNFIFGPELPNIPFCMPKMLSKTPSPLRGIRSRHIKLRAHLYSPNQHQIPAEMVLENNSRQNRQMTNILNKSLKIGRMNIMSQKYPRSLCNTAGRPRFLDNEETLSLSLELRKAFRGRL</sequence>
<dbReference type="Proteomes" id="UP000187209">
    <property type="component" value="Unassembled WGS sequence"/>
</dbReference>
<evidence type="ECO:0000313" key="1">
    <source>
        <dbReference type="EMBL" id="OMJ88955.1"/>
    </source>
</evidence>
<comment type="caution">
    <text evidence="1">The sequence shown here is derived from an EMBL/GenBank/DDBJ whole genome shotgun (WGS) entry which is preliminary data.</text>
</comment>
<reference evidence="1 2" key="1">
    <citation type="submission" date="2016-11" db="EMBL/GenBank/DDBJ databases">
        <title>The macronuclear genome of Stentor coeruleus: a giant cell with tiny introns.</title>
        <authorList>
            <person name="Slabodnick M."/>
            <person name="Ruby J.G."/>
            <person name="Reiff S.B."/>
            <person name="Swart E.C."/>
            <person name="Gosai S."/>
            <person name="Prabakaran S."/>
            <person name="Witkowska E."/>
            <person name="Larue G.E."/>
            <person name="Fisher S."/>
            <person name="Freeman R.M."/>
            <person name="Gunawardena J."/>
            <person name="Chu W."/>
            <person name="Stover N.A."/>
            <person name="Gregory B.D."/>
            <person name="Nowacki M."/>
            <person name="Derisi J."/>
            <person name="Roy S.W."/>
            <person name="Marshall W.F."/>
            <person name="Sood P."/>
        </authorList>
    </citation>
    <scope>NUCLEOTIDE SEQUENCE [LARGE SCALE GENOMIC DNA]</scope>
    <source>
        <strain evidence="1">WM001</strain>
    </source>
</reference>
<organism evidence="1 2">
    <name type="scientific">Stentor coeruleus</name>
    <dbReference type="NCBI Taxonomy" id="5963"/>
    <lineage>
        <taxon>Eukaryota</taxon>
        <taxon>Sar</taxon>
        <taxon>Alveolata</taxon>
        <taxon>Ciliophora</taxon>
        <taxon>Postciliodesmatophora</taxon>
        <taxon>Heterotrichea</taxon>
        <taxon>Heterotrichida</taxon>
        <taxon>Stentoridae</taxon>
        <taxon>Stentor</taxon>
    </lineage>
</organism>
<gene>
    <name evidence="1" type="ORF">SteCoe_8962</name>
</gene>
<proteinExistence type="predicted"/>
<protein>
    <submittedName>
        <fullName evidence="1">Uncharacterized protein</fullName>
    </submittedName>
</protein>
<dbReference type="EMBL" id="MPUH01000137">
    <property type="protein sequence ID" value="OMJ88955.1"/>
    <property type="molecule type" value="Genomic_DNA"/>
</dbReference>
<accession>A0A1R2CJ25</accession>